<evidence type="ECO:0000313" key="1">
    <source>
        <dbReference type="EMBL" id="KAJ1096221.1"/>
    </source>
</evidence>
<dbReference type="EMBL" id="JANPWB010000014">
    <property type="protein sequence ID" value="KAJ1096221.1"/>
    <property type="molecule type" value="Genomic_DNA"/>
</dbReference>
<keyword evidence="2" id="KW-1185">Reference proteome</keyword>
<accession>A0AAV7LYD9</accession>
<proteinExistence type="predicted"/>
<organism evidence="1 2">
    <name type="scientific">Pleurodeles waltl</name>
    <name type="common">Iberian ribbed newt</name>
    <dbReference type="NCBI Taxonomy" id="8319"/>
    <lineage>
        <taxon>Eukaryota</taxon>
        <taxon>Metazoa</taxon>
        <taxon>Chordata</taxon>
        <taxon>Craniata</taxon>
        <taxon>Vertebrata</taxon>
        <taxon>Euteleostomi</taxon>
        <taxon>Amphibia</taxon>
        <taxon>Batrachia</taxon>
        <taxon>Caudata</taxon>
        <taxon>Salamandroidea</taxon>
        <taxon>Salamandridae</taxon>
        <taxon>Pleurodelinae</taxon>
        <taxon>Pleurodeles</taxon>
    </lineage>
</organism>
<dbReference type="Proteomes" id="UP001066276">
    <property type="component" value="Chromosome 10"/>
</dbReference>
<comment type="caution">
    <text evidence="1">The sequence shown here is derived from an EMBL/GenBank/DDBJ whole genome shotgun (WGS) entry which is preliminary data.</text>
</comment>
<dbReference type="AlphaFoldDB" id="A0AAV7LYD9"/>
<evidence type="ECO:0000313" key="2">
    <source>
        <dbReference type="Proteomes" id="UP001066276"/>
    </source>
</evidence>
<sequence length="168" mass="18603">MGPNLTRRLSIRIMKFTVASASCAEEPGRPLHSARCLYLLSGSVFKMSPRLGLSANILVALGTVIIRVLVTVQTGEMFLSAYEGPMQDGEKPQGFACQQIRFGPVALRPVLIKPRLTRARLRERRLSSAGNEITVLFKGGGLSGLQSSRYKAFLGKEANWRDVFFMYH</sequence>
<name>A0AAV7LYD9_PLEWA</name>
<protein>
    <submittedName>
        <fullName evidence="1">Uncharacterized protein</fullName>
    </submittedName>
</protein>
<reference evidence="1" key="1">
    <citation type="journal article" date="2022" name="bioRxiv">
        <title>Sequencing and chromosome-scale assembly of the giantPleurodeles waltlgenome.</title>
        <authorList>
            <person name="Brown T."/>
            <person name="Elewa A."/>
            <person name="Iarovenko S."/>
            <person name="Subramanian E."/>
            <person name="Araus A.J."/>
            <person name="Petzold A."/>
            <person name="Susuki M."/>
            <person name="Suzuki K.-i.T."/>
            <person name="Hayashi T."/>
            <person name="Toyoda A."/>
            <person name="Oliveira C."/>
            <person name="Osipova E."/>
            <person name="Leigh N.D."/>
            <person name="Simon A."/>
            <person name="Yun M.H."/>
        </authorList>
    </citation>
    <scope>NUCLEOTIDE SEQUENCE</scope>
    <source>
        <strain evidence="1">20211129_DDA</strain>
        <tissue evidence="1">Liver</tissue>
    </source>
</reference>
<gene>
    <name evidence="1" type="ORF">NDU88_001364</name>
</gene>